<dbReference type="Proteomes" id="UP000023758">
    <property type="component" value="Unassembled WGS sequence"/>
</dbReference>
<dbReference type="EMBL" id="KK207848">
    <property type="protein sequence ID" value="EZF52477.1"/>
    <property type="molecule type" value="Genomic_DNA"/>
</dbReference>
<dbReference type="InterPro" id="IPR001328">
    <property type="entry name" value="Pept_tRNA_hydro"/>
</dbReference>
<gene>
    <name evidence="6" type="ORF">H103_04441</name>
</gene>
<dbReference type="HOGENOM" id="CLU_062456_2_0_1"/>
<keyword evidence="3" id="KW-0378">Hydrolase</keyword>
<dbReference type="PROSITE" id="PS01196">
    <property type="entry name" value="PEPT_TRNA_HYDROL_2"/>
    <property type="match status" value="1"/>
</dbReference>
<dbReference type="OrthoDB" id="1711136at2759"/>
<name>A0A022W293_TRIRU</name>
<evidence type="ECO:0000313" key="6">
    <source>
        <dbReference type="EMBL" id="EZF52477.1"/>
    </source>
</evidence>
<dbReference type="PANTHER" id="PTHR17224:SF1">
    <property type="entry name" value="PEPTIDYL-TRNA HYDROLASE"/>
    <property type="match status" value="1"/>
</dbReference>
<evidence type="ECO:0000256" key="3">
    <source>
        <dbReference type="ARBA" id="ARBA00022801"/>
    </source>
</evidence>
<proteinExistence type="inferred from homology"/>
<reference evidence="6" key="1">
    <citation type="submission" date="2014-02" db="EMBL/GenBank/DDBJ databases">
        <title>The Genome Sequence of Trichophyton rubrum (morphotype fischeri) CBS 288.86.</title>
        <authorList>
            <consortium name="The Broad Institute Genomics Platform"/>
            <person name="Cuomo C.A."/>
            <person name="White T.C."/>
            <person name="Graser Y."/>
            <person name="Martinez-Rossi N."/>
            <person name="Heitman J."/>
            <person name="Young S.K."/>
            <person name="Zeng Q."/>
            <person name="Gargeya S."/>
            <person name="Abouelleil A."/>
            <person name="Alvarado L."/>
            <person name="Chapman S.B."/>
            <person name="Gainer-Dewar J."/>
            <person name="Goldberg J."/>
            <person name="Griggs A."/>
            <person name="Gujja S."/>
            <person name="Hansen M."/>
            <person name="Howarth C."/>
            <person name="Imamovic A."/>
            <person name="Larimer J."/>
            <person name="Martinez D."/>
            <person name="Murphy C."/>
            <person name="Pearson M.D."/>
            <person name="Persinoti G."/>
            <person name="Poon T."/>
            <person name="Priest M."/>
            <person name="Roberts A.D."/>
            <person name="Saif S."/>
            <person name="Shea T.D."/>
            <person name="Sykes S.N."/>
            <person name="Wortman J."/>
            <person name="Nusbaum C."/>
            <person name="Birren B."/>
        </authorList>
    </citation>
    <scope>NUCLEOTIDE SEQUENCE [LARGE SCALE GENOMIC DNA]</scope>
    <source>
        <strain evidence="6">CBS 288.86</strain>
    </source>
</reference>
<evidence type="ECO:0000256" key="4">
    <source>
        <dbReference type="ARBA" id="ARBA00022884"/>
    </source>
</evidence>
<dbReference type="InterPro" id="IPR018171">
    <property type="entry name" value="Pept_tRNA_hydro_CS"/>
</dbReference>
<evidence type="ECO:0000256" key="1">
    <source>
        <dbReference type="ARBA" id="ARBA00013260"/>
    </source>
</evidence>
<dbReference type="PANTHER" id="PTHR17224">
    <property type="entry name" value="PEPTIDYL-TRNA HYDROLASE"/>
    <property type="match status" value="1"/>
</dbReference>
<protein>
    <recommendedName>
        <fullName evidence="1">peptidyl-tRNA hydrolase</fullName>
        <ecNumber evidence="1">3.1.1.29</ecNumber>
    </recommendedName>
</protein>
<evidence type="ECO:0000256" key="2">
    <source>
        <dbReference type="ARBA" id="ARBA00022555"/>
    </source>
</evidence>
<dbReference type="InterPro" id="IPR036416">
    <property type="entry name" value="Pept_tRNA_hydro_sf"/>
</dbReference>
<evidence type="ECO:0000256" key="5">
    <source>
        <dbReference type="ARBA" id="ARBA00038063"/>
    </source>
</evidence>
<dbReference type="Gene3D" id="3.40.50.1470">
    <property type="entry name" value="Peptidyl-tRNA hydrolase"/>
    <property type="match status" value="1"/>
</dbReference>
<dbReference type="EC" id="3.1.1.29" evidence="1"/>
<organism evidence="6">
    <name type="scientific">Trichophyton rubrum CBS 288.86</name>
    <dbReference type="NCBI Taxonomy" id="1215330"/>
    <lineage>
        <taxon>Eukaryota</taxon>
        <taxon>Fungi</taxon>
        <taxon>Dikarya</taxon>
        <taxon>Ascomycota</taxon>
        <taxon>Pezizomycotina</taxon>
        <taxon>Eurotiomycetes</taxon>
        <taxon>Eurotiomycetidae</taxon>
        <taxon>Onygenales</taxon>
        <taxon>Arthrodermataceae</taxon>
        <taxon>Trichophyton</taxon>
    </lineage>
</organism>
<keyword evidence="4" id="KW-0694">RNA-binding</keyword>
<sequence length="255" mass="27713">MAATSSFFIASIGNPGQTYYNTLHSAGHILLRSFAELMNAGPFHPDPTLSNGLTTETYLPKTRSRLTLWQSPSYMNTSGPSLARAYKLWLARENLASDIPIPPPDIGKKKARGMQPMVHVRATNLILLHDELERSYGNLYIRYGGPEMSSRGHNGIKSVVESLVKARLLSSGCGALSSTNPTALIRLAIGVGRPMSRERDAVSDYLLKSISKGQHDAIAAKGIDLRQLLEREISRIQKAMKPIEPPVAPATPGGV</sequence>
<comment type="similarity">
    <text evidence="5">Belongs to the PTH family.</text>
</comment>
<dbReference type="SUPFAM" id="SSF53178">
    <property type="entry name" value="Peptidyl-tRNA hydrolase-like"/>
    <property type="match status" value="1"/>
</dbReference>
<dbReference type="GO" id="GO:0000049">
    <property type="term" value="F:tRNA binding"/>
    <property type="evidence" value="ECO:0007669"/>
    <property type="project" value="UniProtKB-KW"/>
</dbReference>
<dbReference type="Pfam" id="PF01195">
    <property type="entry name" value="Pept_tRNA_hydro"/>
    <property type="match status" value="2"/>
</dbReference>
<dbReference type="AlphaFoldDB" id="A0A022W293"/>
<dbReference type="GO" id="GO:0004045">
    <property type="term" value="F:peptidyl-tRNA hydrolase activity"/>
    <property type="evidence" value="ECO:0007669"/>
    <property type="project" value="UniProtKB-EC"/>
</dbReference>
<accession>A0A022W293</accession>
<keyword evidence="2" id="KW-0820">tRNA-binding</keyword>